<gene>
    <name evidence="2" type="ORF">ARMOST_11511</name>
</gene>
<dbReference type="PANTHER" id="PTHR24148:SF64">
    <property type="entry name" value="HETEROKARYON INCOMPATIBILITY DOMAIN-CONTAINING PROTEIN"/>
    <property type="match status" value="1"/>
</dbReference>
<dbReference type="InterPro" id="IPR052895">
    <property type="entry name" value="HetReg/Transcr_Mod"/>
</dbReference>
<proteinExistence type="predicted"/>
<dbReference type="InterPro" id="IPR010730">
    <property type="entry name" value="HET"/>
</dbReference>
<feature type="domain" description="Heterokaryon incompatibility" evidence="1">
    <location>
        <begin position="194"/>
        <end position="286"/>
    </location>
</feature>
<organism evidence="2 3">
    <name type="scientific">Armillaria ostoyae</name>
    <name type="common">Armillaria root rot fungus</name>
    <dbReference type="NCBI Taxonomy" id="47428"/>
    <lineage>
        <taxon>Eukaryota</taxon>
        <taxon>Fungi</taxon>
        <taxon>Dikarya</taxon>
        <taxon>Basidiomycota</taxon>
        <taxon>Agaricomycotina</taxon>
        <taxon>Agaricomycetes</taxon>
        <taxon>Agaricomycetidae</taxon>
        <taxon>Agaricales</taxon>
        <taxon>Marasmiineae</taxon>
        <taxon>Physalacriaceae</taxon>
        <taxon>Armillaria</taxon>
    </lineage>
</organism>
<sequence length="571" mass="65588">MDLEEWLGHYMKDCELGRGPYRHPEYKDLPEVTLSAPTETGQMASIPVLNQQSYTGRKPVIPSALANTLCADLGISGLLEKFNTALGTSYNQLTGGVCSVLEDCILKNYDFGTAYAHLRPFWNHFKFKKKLATIVDELSNREVRHQKMLQDVLVEDKILVSYVPPRRIWDLCSNRVVSWPVARQEWGRQCLWGISHAWMDKEDREDVLTPINGYEWPVPIPKDTSLDLIRIEMLNLGEEYAWLDVLCLRQTGGIREDLREEEWKVDVPTIGNVYRDAERVVCYLSGLGRPLSFNADDFGNDRCWFKRAWTLQEISKDPIVGGNTGDEELQARFQKKLSSLQHTTLGLYQVLSEMQKRVSTNPMDKVAGMAYPLHSKSIPAYYEEQSEEDAWIALVNATERTSQGNLLFMYPEPGNGNRFWRPSWNQVMSEKLPTEYPFIYFSDPHARIGIDSHYHAYSIESAFVRGLSKRDSQGQKRQGELAVKDCTGTEWIFKIVARHQYPIPDGSYTLLGDISFDNSTICWVVGWRLSDQRLKKLSVFEMYEEDMKAEARMESLMSWGIATEAYNTFLA</sequence>
<dbReference type="AlphaFoldDB" id="A0A284RHB6"/>
<dbReference type="Proteomes" id="UP000219338">
    <property type="component" value="Unassembled WGS sequence"/>
</dbReference>
<accession>A0A284RHB6</accession>
<dbReference type="Pfam" id="PF06985">
    <property type="entry name" value="HET"/>
    <property type="match status" value="1"/>
</dbReference>
<reference evidence="3" key="1">
    <citation type="journal article" date="2017" name="Nat. Ecol. Evol.">
        <title>Genome expansion and lineage-specific genetic innovations in the forest pathogenic fungi Armillaria.</title>
        <authorList>
            <person name="Sipos G."/>
            <person name="Prasanna A.N."/>
            <person name="Walter M.C."/>
            <person name="O'Connor E."/>
            <person name="Balint B."/>
            <person name="Krizsan K."/>
            <person name="Kiss B."/>
            <person name="Hess J."/>
            <person name="Varga T."/>
            <person name="Slot J."/>
            <person name="Riley R."/>
            <person name="Boka B."/>
            <person name="Rigling D."/>
            <person name="Barry K."/>
            <person name="Lee J."/>
            <person name="Mihaltcheva S."/>
            <person name="LaButti K."/>
            <person name="Lipzen A."/>
            <person name="Waldron R."/>
            <person name="Moloney N.M."/>
            <person name="Sperisen C."/>
            <person name="Kredics L."/>
            <person name="Vagvoelgyi C."/>
            <person name="Patrignani A."/>
            <person name="Fitzpatrick D."/>
            <person name="Nagy I."/>
            <person name="Doyle S."/>
            <person name="Anderson J.B."/>
            <person name="Grigoriev I.V."/>
            <person name="Gueldener U."/>
            <person name="Muensterkoetter M."/>
            <person name="Nagy L.G."/>
        </authorList>
    </citation>
    <scope>NUCLEOTIDE SEQUENCE [LARGE SCALE GENOMIC DNA]</scope>
    <source>
        <strain evidence="3">C18/9</strain>
    </source>
</reference>
<protein>
    <recommendedName>
        <fullName evidence="1">Heterokaryon incompatibility domain-containing protein</fullName>
    </recommendedName>
</protein>
<evidence type="ECO:0000313" key="3">
    <source>
        <dbReference type="Proteomes" id="UP000219338"/>
    </source>
</evidence>
<evidence type="ECO:0000259" key="1">
    <source>
        <dbReference type="Pfam" id="PF06985"/>
    </source>
</evidence>
<dbReference type="EMBL" id="FUEG01000009">
    <property type="protein sequence ID" value="SJL08148.1"/>
    <property type="molecule type" value="Genomic_DNA"/>
</dbReference>
<dbReference type="PANTHER" id="PTHR24148">
    <property type="entry name" value="ANKYRIN REPEAT DOMAIN-CONTAINING PROTEIN 39 HOMOLOG-RELATED"/>
    <property type="match status" value="1"/>
</dbReference>
<keyword evidence="3" id="KW-1185">Reference proteome</keyword>
<name>A0A284RHB6_ARMOS</name>
<evidence type="ECO:0000313" key="2">
    <source>
        <dbReference type="EMBL" id="SJL08148.1"/>
    </source>
</evidence>
<dbReference type="OrthoDB" id="5418601at2759"/>